<evidence type="ECO:0000256" key="2">
    <source>
        <dbReference type="ARBA" id="ARBA00004922"/>
    </source>
</evidence>
<dbReference type="UniPathway" id="UPA00378"/>
<dbReference type="InterPro" id="IPR032421">
    <property type="entry name" value="PMT_4TMC"/>
</dbReference>
<evidence type="ECO:0000313" key="18">
    <source>
        <dbReference type="Proteomes" id="UP000440578"/>
    </source>
</evidence>
<comment type="caution">
    <text evidence="17">The sequence shown here is derived from an EMBL/GenBank/DDBJ whole genome shotgun (WGS) entry which is preliminary data.</text>
</comment>
<dbReference type="InterPro" id="IPR036300">
    <property type="entry name" value="MIR_dom_sf"/>
</dbReference>
<evidence type="ECO:0000256" key="6">
    <source>
        <dbReference type="ARBA" id="ARBA00022679"/>
    </source>
</evidence>
<feature type="transmembrane region" description="Helical" evidence="15">
    <location>
        <begin position="242"/>
        <end position="261"/>
    </location>
</feature>
<dbReference type="EMBL" id="VIIS01000618">
    <property type="protein sequence ID" value="KAF0306995.1"/>
    <property type="molecule type" value="Genomic_DNA"/>
</dbReference>
<feature type="domain" description="MIR" evidence="16">
    <location>
        <begin position="303"/>
        <end position="371"/>
    </location>
</feature>
<protein>
    <recommendedName>
        <fullName evidence="12">Protein O-mannosyl-transferase 2</fullName>
        <ecNumber evidence="4">2.4.1.109</ecNumber>
    </recommendedName>
</protein>
<dbReference type="EC" id="2.4.1.109" evidence="4"/>
<feature type="transmembrane region" description="Helical" evidence="15">
    <location>
        <begin position="131"/>
        <end position="151"/>
    </location>
</feature>
<gene>
    <name evidence="17" type="primary">tw_0</name>
    <name evidence="17" type="ORF">FJT64_021603</name>
</gene>
<dbReference type="InterPro" id="IPR027005">
    <property type="entry name" value="PMT-like"/>
</dbReference>
<keyword evidence="7 15" id="KW-0812">Transmembrane</keyword>
<keyword evidence="9" id="KW-0256">Endoplasmic reticulum</keyword>
<dbReference type="Pfam" id="PF16192">
    <property type="entry name" value="PMT_4TMC"/>
    <property type="match status" value="1"/>
</dbReference>
<feature type="transmembrane region" description="Helical" evidence="15">
    <location>
        <begin position="657"/>
        <end position="679"/>
    </location>
</feature>
<dbReference type="InterPro" id="IPR003342">
    <property type="entry name" value="ArnT-like_N"/>
</dbReference>
<sequence length="741" mass="83833">MDPLITGNVEIATQKAVSSGRWRAIFGSICLLSAVTRLYDLRSPPWVAWDETHFGKMANWYINRTFFFDVHPPLGKILIAGAGYATGYNGSFPFTKPGEQFNETSFVGMRALCATMGASIVPMAFITVDDLTGSVTAATLGSLLLALDVGITTISRFILLDPILMFFMAATTMFNFKFNKYRSFSGRWWLTLSLTGLSLGCVLSVKFVGVFVLAVVGLYTVTDLWSIFCDYTQPLTHTVKHFLARALCLIAIPAATYLMVYCIHDALILQVGDQHGFQGDSWLSAGSQMQLKNSDMYKLKQPQSDLAYGSLVTLQTIGSHSSFLHSHNLSYPAWDFENTTDTASTLNMSEIYSVTGFRLKDVNNFWKIVPHDEEDIPDWENPYLPPEPVLNGDTIRLIHNGTGRTLSAFTERAVKTSTQQLVGTLPQKKTKEFQTAFVLNAAGLPDEAQIEAINTTFRLYNPYLKCALYVCEEKLPDWAAQQLEVTCSKRLTDDGVFWSAHRNIHPGMPNVTKYWRRFHSTLLQRFVETHRIITTVNGKLKPNRVAMLHADKPWMWPILYRGQYFSMVDSQRVYLLGTAPIWWANLALLLLSGLIMMYIGYRAARGEHGPDAQTPERQRDAAWRRRTGLACLWLVFAWAVHYAPFWTMGRILYFHHYFPALCYSCMLSGVVLDFLLTSLYRKLPAMVRAGVYHWLVAAIVAGLFYSFYLFAPLCYGMTGPRPREDANSTYHAIWWLGSWDI</sequence>
<feature type="transmembrane region" description="Helical" evidence="15">
    <location>
        <begin position="691"/>
        <end position="711"/>
    </location>
</feature>
<dbReference type="OrthoDB" id="5561486at2759"/>
<evidence type="ECO:0000256" key="9">
    <source>
        <dbReference type="ARBA" id="ARBA00022824"/>
    </source>
</evidence>
<accession>A0A6A4WJI3</accession>
<dbReference type="Gene3D" id="2.80.10.50">
    <property type="match status" value="1"/>
</dbReference>
<organism evidence="17 18">
    <name type="scientific">Amphibalanus amphitrite</name>
    <name type="common">Striped barnacle</name>
    <name type="synonym">Balanus amphitrite</name>
    <dbReference type="NCBI Taxonomy" id="1232801"/>
    <lineage>
        <taxon>Eukaryota</taxon>
        <taxon>Metazoa</taxon>
        <taxon>Ecdysozoa</taxon>
        <taxon>Arthropoda</taxon>
        <taxon>Crustacea</taxon>
        <taxon>Multicrustacea</taxon>
        <taxon>Cirripedia</taxon>
        <taxon>Thoracica</taxon>
        <taxon>Thoracicalcarea</taxon>
        <taxon>Balanomorpha</taxon>
        <taxon>Balanoidea</taxon>
        <taxon>Balanidae</taxon>
        <taxon>Amphibalaninae</taxon>
        <taxon>Amphibalanus</taxon>
    </lineage>
</organism>
<dbReference type="Pfam" id="PF02366">
    <property type="entry name" value="PMT"/>
    <property type="match status" value="1"/>
</dbReference>
<feature type="transmembrane region" description="Helical" evidence="15">
    <location>
        <begin position="627"/>
        <end position="645"/>
    </location>
</feature>
<evidence type="ECO:0000259" key="16">
    <source>
        <dbReference type="PROSITE" id="PS50919"/>
    </source>
</evidence>
<dbReference type="PROSITE" id="PS50919">
    <property type="entry name" value="MIR"/>
    <property type="match status" value="1"/>
</dbReference>
<dbReference type="GO" id="GO:0005789">
    <property type="term" value="C:endoplasmic reticulum membrane"/>
    <property type="evidence" value="ECO:0007669"/>
    <property type="project" value="UniProtKB-SubCell"/>
</dbReference>
<evidence type="ECO:0000256" key="5">
    <source>
        <dbReference type="ARBA" id="ARBA00022676"/>
    </source>
</evidence>
<reference evidence="17 18" key="1">
    <citation type="submission" date="2019-07" db="EMBL/GenBank/DDBJ databases">
        <title>Draft genome assembly of a fouling barnacle, Amphibalanus amphitrite (Darwin, 1854): The first reference genome for Thecostraca.</title>
        <authorList>
            <person name="Kim W."/>
        </authorList>
    </citation>
    <scope>NUCLEOTIDE SEQUENCE [LARGE SCALE GENOMIC DNA]</scope>
    <source>
        <strain evidence="17">SNU_AA5</strain>
        <tissue evidence="17">Soma without cirri and trophi</tissue>
    </source>
</reference>
<comment type="catalytic activity">
    <reaction evidence="13">
        <text>a di-trans,poly-cis-dolichyl beta-D-mannosyl phosphate + L-threonyl-[protein] = 3-O-(alpha-D-mannosyl)-L-threonyl-[protein] + a di-trans,poly-cis-dolichyl phosphate + H(+)</text>
        <dbReference type="Rhea" id="RHEA:53396"/>
        <dbReference type="Rhea" id="RHEA-COMP:11060"/>
        <dbReference type="Rhea" id="RHEA-COMP:13547"/>
        <dbReference type="Rhea" id="RHEA-COMP:19498"/>
        <dbReference type="Rhea" id="RHEA-COMP:19501"/>
        <dbReference type="ChEBI" id="CHEBI:15378"/>
        <dbReference type="ChEBI" id="CHEBI:30013"/>
        <dbReference type="ChEBI" id="CHEBI:57683"/>
        <dbReference type="ChEBI" id="CHEBI:58211"/>
        <dbReference type="ChEBI" id="CHEBI:137323"/>
        <dbReference type="EC" id="2.4.1.109"/>
    </reaction>
</comment>
<keyword evidence="8" id="KW-0677">Repeat</keyword>
<feature type="transmembrane region" description="Helical" evidence="15">
    <location>
        <begin position="581"/>
        <end position="601"/>
    </location>
</feature>
<feature type="transmembrane region" description="Helical" evidence="15">
    <location>
        <begin position="106"/>
        <end position="125"/>
    </location>
</feature>
<dbReference type="GO" id="GO:0004169">
    <property type="term" value="F:dolichyl-phosphate-mannose-protein mannosyltransferase activity"/>
    <property type="evidence" value="ECO:0007669"/>
    <property type="project" value="UniProtKB-EC"/>
</dbReference>
<comment type="subcellular location">
    <subcellularLocation>
        <location evidence="1">Endoplasmic reticulum membrane</location>
        <topology evidence="1">Multi-pass membrane protein</topology>
    </subcellularLocation>
</comment>
<evidence type="ECO:0000256" key="3">
    <source>
        <dbReference type="ARBA" id="ARBA00007222"/>
    </source>
</evidence>
<evidence type="ECO:0000256" key="14">
    <source>
        <dbReference type="ARBA" id="ARBA00045102"/>
    </source>
</evidence>
<dbReference type="Proteomes" id="UP000440578">
    <property type="component" value="Unassembled WGS sequence"/>
</dbReference>
<dbReference type="PANTHER" id="PTHR10050">
    <property type="entry name" value="DOLICHYL-PHOSPHATE-MANNOSE--PROTEIN MANNOSYLTRANSFERASE"/>
    <property type="match status" value="1"/>
</dbReference>
<proteinExistence type="inferred from homology"/>
<name>A0A6A4WJI3_AMPAM</name>
<evidence type="ECO:0000313" key="17">
    <source>
        <dbReference type="EMBL" id="KAF0306995.1"/>
    </source>
</evidence>
<dbReference type="InterPro" id="IPR016093">
    <property type="entry name" value="MIR_motif"/>
</dbReference>
<keyword evidence="10 15" id="KW-1133">Transmembrane helix</keyword>
<keyword evidence="6 17" id="KW-0808">Transferase</keyword>
<comment type="pathway">
    <text evidence="2">Protein modification; protein glycosylation.</text>
</comment>
<evidence type="ECO:0000256" key="4">
    <source>
        <dbReference type="ARBA" id="ARBA00012839"/>
    </source>
</evidence>
<keyword evidence="11 15" id="KW-0472">Membrane</keyword>
<dbReference type="Pfam" id="PF02815">
    <property type="entry name" value="MIR"/>
    <property type="match status" value="1"/>
</dbReference>
<evidence type="ECO:0000256" key="13">
    <source>
        <dbReference type="ARBA" id="ARBA00045085"/>
    </source>
</evidence>
<evidence type="ECO:0000256" key="7">
    <source>
        <dbReference type="ARBA" id="ARBA00022692"/>
    </source>
</evidence>
<evidence type="ECO:0000256" key="15">
    <source>
        <dbReference type="SAM" id="Phobius"/>
    </source>
</evidence>
<dbReference type="SUPFAM" id="SSF82109">
    <property type="entry name" value="MIR domain"/>
    <property type="match status" value="1"/>
</dbReference>
<comment type="similarity">
    <text evidence="3">Belongs to the glycosyltransferase 39 family.</text>
</comment>
<comment type="catalytic activity">
    <reaction evidence="14">
        <text>a di-trans,poly-cis-dolichyl beta-D-mannosyl phosphate + L-seryl-[protein] = 3-O-(alpha-D-mannosyl)-L-seryl-[protein] + a di-trans,poly-cis-dolichyl phosphate + H(+)</text>
        <dbReference type="Rhea" id="RHEA:17377"/>
        <dbReference type="Rhea" id="RHEA-COMP:9863"/>
        <dbReference type="Rhea" id="RHEA-COMP:13546"/>
        <dbReference type="Rhea" id="RHEA-COMP:19498"/>
        <dbReference type="Rhea" id="RHEA-COMP:19501"/>
        <dbReference type="ChEBI" id="CHEBI:15378"/>
        <dbReference type="ChEBI" id="CHEBI:29999"/>
        <dbReference type="ChEBI" id="CHEBI:57683"/>
        <dbReference type="ChEBI" id="CHEBI:58211"/>
        <dbReference type="ChEBI" id="CHEBI:137321"/>
        <dbReference type="EC" id="2.4.1.109"/>
    </reaction>
</comment>
<dbReference type="AlphaFoldDB" id="A0A6A4WJI3"/>
<evidence type="ECO:0000256" key="10">
    <source>
        <dbReference type="ARBA" id="ARBA00022989"/>
    </source>
</evidence>
<dbReference type="PANTHER" id="PTHR10050:SF46">
    <property type="entry name" value="PROTEIN O-MANNOSYL-TRANSFERASE 2"/>
    <property type="match status" value="1"/>
</dbReference>
<keyword evidence="5" id="KW-0328">Glycosyltransferase</keyword>
<evidence type="ECO:0000256" key="11">
    <source>
        <dbReference type="ARBA" id="ARBA00023136"/>
    </source>
</evidence>
<evidence type="ECO:0000256" key="12">
    <source>
        <dbReference type="ARBA" id="ARBA00039583"/>
    </source>
</evidence>
<evidence type="ECO:0000256" key="1">
    <source>
        <dbReference type="ARBA" id="ARBA00004477"/>
    </source>
</evidence>
<keyword evidence="18" id="KW-1185">Reference proteome</keyword>
<feature type="transmembrane region" description="Helical" evidence="15">
    <location>
        <begin position="188"/>
        <end position="221"/>
    </location>
</feature>
<evidence type="ECO:0000256" key="8">
    <source>
        <dbReference type="ARBA" id="ARBA00022737"/>
    </source>
</evidence>